<feature type="compositionally biased region" description="Polar residues" evidence="2">
    <location>
        <begin position="61"/>
        <end position="71"/>
    </location>
</feature>
<sequence length="403" mass="44420">MPAFVRPYLLLILGSAILLSFFIVNNEGDSAQADQVEPSHSREALSERPPASAGSPDPSSNTGTVPQEQGQQAAPQDTPTTTPTTTPTPTAVPTSTPTPTPTPQPTPVVTDLDRTTNVLILGSDQRPDQPNWRTDVIILLMMNPDLGEAAIVSFPRDMYIDPIPGHLSNRINVIDYLGEMDAPGGGGPRLLIRILEDRLGITIDNYIRFRFEGFIDLIDVLGGLTIHVDCYLHEIYPEEGIFLNLPPGEHTLSGEQTLSYVRSRRSGGGDLERARRQQRVVWALRKQLSEQNLLPKALDLYDALRYSVDTDVSKWDTFKYARFGLSLGEADVKGLVLRPPDAMTAGWRHDMSVFIVNWDYIADELQRIFDRPPLIDTNTSFSPELPQPNDGGGSAPVSRAECP</sequence>
<dbReference type="Gene3D" id="3.40.630.190">
    <property type="entry name" value="LCP protein"/>
    <property type="match status" value="1"/>
</dbReference>
<protein>
    <submittedName>
        <fullName evidence="4">LytR family transcriptional regulator</fullName>
    </submittedName>
</protein>
<proteinExistence type="inferred from homology"/>
<dbReference type="AlphaFoldDB" id="A0A6B0YT91"/>
<dbReference type="PANTHER" id="PTHR33392">
    <property type="entry name" value="POLYISOPRENYL-TEICHOIC ACID--PEPTIDOGLYCAN TEICHOIC ACID TRANSFERASE TAGU"/>
    <property type="match status" value="1"/>
</dbReference>
<accession>A0A6B0YT91</accession>
<evidence type="ECO:0000313" key="4">
    <source>
        <dbReference type="EMBL" id="MXY93827.1"/>
    </source>
</evidence>
<evidence type="ECO:0000256" key="2">
    <source>
        <dbReference type="SAM" id="MobiDB-lite"/>
    </source>
</evidence>
<feature type="compositionally biased region" description="Basic and acidic residues" evidence="2">
    <location>
        <begin position="37"/>
        <end position="46"/>
    </location>
</feature>
<dbReference type="PANTHER" id="PTHR33392:SF6">
    <property type="entry name" value="POLYISOPRENYL-TEICHOIC ACID--PEPTIDOGLYCAN TEICHOIC ACID TRANSFERASE TAGU"/>
    <property type="match status" value="1"/>
</dbReference>
<dbReference type="InterPro" id="IPR050922">
    <property type="entry name" value="LytR/CpsA/Psr_CW_biosynth"/>
</dbReference>
<organism evidence="4">
    <name type="scientific">Caldilineaceae bacterium SB0664_bin_27</name>
    <dbReference type="NCBI Taxonomy" id="2605260"/>
    <lineage>
        <taxon>Bacteria</taxon>
        <taxon>Bacillati</taxon>
        <taxon>Chloroflexota</taxon>
        <taxon>Caldilineae</taxon>
        <taxon>Caldilineales</taxon>
        <taxon>Caldilineaceae</taxon>
    </lineage>
</organism>
<dbReference type="EMBL" id="VXRG01000087">
    <property type="protein sequence ID" value="MXY93827.1"/>
    <property type="molecule type" value="Genomic_DNA"/>
</dbReference>
<feature type="region of interest" description="Disordered" evidence="2">
    <location>
        <begin position="379"/>
        <end position="403"/>
    </location>
</feature>
<evidence type="ECO:0000259" key="3">
    <source>
        <dbReference type="Pfam" id="PF03816"/>
    </source>
</evidence>
<dbReference type="InterPro" id="IPR004474">
    <property type="entry name" value="LytR_CpsA_psr"/>
</dbReference>
<feature type="compositionally biased region" description="Pro residues" evidence="2">
    <location>
        <begin position="96"/>
        <end position="106"/>
    </location>
</feature>
<name>A0A6B0YT91_9CHLR</name>
<comment type="similarity">
    <text evidence="1">Belongs to the LytR/CpsA/Psr (LCP) family.</text>
</comment>
<feature type="region of interest" description="Disordered" evidence="2">
    <location>
        <begin position="33"/>
        <end position="112"/>
    </location>
</feature>
<dbReference type="NCBIfam" id="TIGR00350">
    <property type="entry name" value="lytR_cpsA_psr"/>
    <property type="match status" value="1"/>
</dbReference>
<evidence type="ECO:0000256" key="1">
    <source>
        <dbReference type="ARBA" id="ARBA00006068"/>
    </source>
</evidence>
<feature type="domain" description="Cell envelope-related transcriptional attenuator" evidence="3">
    <location>
        <begin position="133"/>
        <end position="288"/>
    </location>
</feature>
<feature type="compositionally biased region" description="Low complexity" evidence="2">
    <location>
        <begin position="49"/>
        <end position="60"/>
    </location>
</feature>
<feature type="compositionally biased region" description="Low complexity" evidence="2">
    <location>
        <begin position="72"/>
        <end position="95"/>
    </location>
</feature>
<reference evidence="4" key="1">
    <citation type="submission" date="2019-09" db="EMBL/GenBank/DDBJ databases">
        <title>Characterisation of the sponge microbiome using genome-centric metagenomics.</title>
        <authorList>
            <person name="Engelberts J.P."/>
            <person name="Robbins S.J."/>
            <person name="De Goeij J.M."/>
            <person name="Aranda M."/>
            <person name="Bell S.C."/>
            <person name="Webster N.S."/>
        </authorList>
    </citation>
    <scope>NUCLEOTIDE SEQUENCE</scope>
    <source>
        <strain evidence="4">SB0664_bin_27</strain>
    </source>
</reference>
<dbReference type="Pfam" id="PF03816">
    <property type="entry name" value="LytR_cpsA_psr"/>
    <property type="match status" value="1"/>
</dbReference>
<gene>
    <name evidence="4" type="ORF">F4Y42_10310</name>
</gene>
<comment type="caution">
    <text evidence="4">The sequence shown here is derived from an EMBL/GenBank/DDBJ whole genome shotgun (WGS) entry which is preliminary data.</text>
</comment>